<evidence type="ECO:0000256" key="6">
    <source>
        <dbReference type="ARBA" id="ARBA00023136"/>
    </source>
</evidence>
<comment type="subcellular location">
    <subcellularLocation>
        <location evidence="1">Cell outer membrane</location>
        <topology evidence="1">Multi-pass membrane protein</topology>
    </subcellularLocation>
</comment>
<dbReference type="InterPro" id="IPR036942">
    <property type="entry name" value="Beta-barrel_TonB_sf"/>
</dbReference>
<evidence type="ECO:0000256" key="5">
    <source>
        <dbReference type="ARBA" id="ARBA00023077"/>
    </source>
</evidence>
<keyword evidence="10" id="KW-1185">Reference proteome</keyword>
<evidence type="ECO:0000256" key="7">
    <source>
        <dbReference type="ARBA" id="ARBA00023237"/>
    </source>
</evidence>
<feature type="domain" description="TonB-dependent receptor-like beta-barrel" evidence="8">
    <location>
        <begin position="184"/>
        <end position="607"/>
    </location>
</feature>
<dbReference type="RefSeq" id="WP_339588206.1">
    <property type="nucleotide sequence ID" value="NZ_JBBHJZ010000003.1"/>
</dbReference>
<dbReference type="Pfam" id="PF00593">
    <property type="entry name" value="TonB_dep_Rec_b-barrel"/>
    <property type="match status" value="1"/>
</dbReference>
<dbReference type="Gene3D" id="2.40.170.20">
    <property type="entry name" value="TonB-dependent receptor, beta-barrel domain"/>
    <property type="match status" value="1"/>
</dbReference>
<evidence type="ECO:0000259" key="8">
    <source>
        <dbReference type="Pfam" id="PF00593"/>
    </source>
</evidence>
<protein>
    <submittedName>
        <fullName evidence="9">TonB-dependent receptor</fullName>
    </submittedName>
</protein>
<keyword evidence="6" id="KW-0472">Membrane</keyword>
<proteinExistence type="predicted"/>
<dbReference type="SUPFAM" id="SSF56935">
    <property type="entry name" value="Porins"/>
    <property type="match status" value="1"/>
</dbReference>
<dbReference type="InterPro" id="IPR000531">
    <property type="entry name" value="Beta-barrel_TonB"/>
</dbReference>
<dbReference type="Proteomes" id="UP001361239">
    <property type="component" value="Unassembled WGS sequence"/>
</dbReference>
<keyword evidence="7" id="KW-0998">Cell outer membrane</keyword>
<comment type="caution">
    <text evidence="9">The sequence shown here is derived from an EMBL/GenBank/DDBJ whole genome shotgun (WGS) entry which is preliminary data.</text>
</comment>
<dbReference type="PANTHER" id="PTHR32552:SF82">
    <property type="entry name" value="FCUA PROTEIN"/>
    <property type="match status" value="1"/>
</dbReference>
<keyword evidence="9" id="KW-0675">Receptor</keyword>
<keyword evidence="3" id="KW-1134">Transmembrane beta strand</keyword>
<evidence type="ECO:0000256" key="1">
    <source>
        <dbReference type="ARBA" id="ARBA00004571"/>
    </source>
</evidence>
<organism evidence="9 10">
    <name type="scientific">Novosphingobium anseongense</name>
    <dbReference type="NCBI Taxonomy" id="3133436"/>
    <lineage>
        <taxon>Bacteria</taxon>
        <taxon>Pseudomonadati</taxon>
        <taxon>Pseudomonadota</taxon>
        <taxon>Alphaproteobacteria</taxon>
        <taxon>Sphingomonadales</taxon>
        <taxon>Sphingomonadaceae</taxon>
        <taxon>Novosphingobium</taxon>
    </lineage>
</organism>
<evidence type="ECO:0000256" key="4">
    <source>
        <dbReference type="ARBA" id="ARBA00022692"/>
    </source>
</evidence>
<reference evidence="9 10" key="1">
    <citation type="submission" date="2024-03" db="EMBL/GenBank/DDBJ databases">
        <authorList>
            <person name="Jo J.-H."/>
        </authorList>
    </citation>
    <scope>NUCLEOTIDE SEQUENCE [LARGE SCALE GENOMIC DNA]</scope>
    <source>
        <strain evidence="9 10">PS1R-30</strain>
    </source>
</reference>
<dbReference type="EMBL" id="JBBHJZ010000003">
    <property type="protein sequence ID" value="MEJ5978273.1"/>
    <property type="molecule type" value="Genomic_DNA"/>
</dbReference>
<evidence type="ECO:0000256" key="2">
    <source>
        <dbReference type="ARBA" id="ARBA00022448"/>
    </source>
</evidence>
<keyword evidence="4" id="KW-0812">Transmembrane</keyword>
<dbReference type="PANTHER" id="PTHR32552">
    <property type="entry name" value="FERRICHROME IRON RECEPTOR-RELATED"/>
    <property type="match status" value="1"/>
</dbReference>
<dbReference type="InterPro" id="IPR039426">
    <property type="entry name" value="TonB-dep_rcpt-like"/>
</dbReference>
<evidence type="ECO:0000313" key="10">
    <source>
        <dbReference type="Proteomes" id="UP001361239"/>
    </source>
</evidence>
<evidence type="ECO:0000313" key="9">
    <source>
        <dbReference type="EMBL" id="MEJ5978273.1"/>
    </source>
</evidence>
<keyword evidence="5" id="KW-0798">TonB box</keyword>
<evidence type="ECO:0000256" key="3">
    <source>
        <dbReference type="ARBA" id="ARBA00022452"/>
    </source>
</evidence>
<keyword evidence="2" id="KW-0813">Transport</keyword>
<name>A0ABU8RZ90_9SPHN</name>
<accession>A0ABU8RZ90</accession>
<gene>
    <name evidence="9" type="ORF">WG901_16595</name>
</gene>
<sequence>MRKLVSAALLAWGSGETPALAQRTADNAARTAEDGFGSSVGNESIGIYASGQVRGFSASDAGNNRIEGLYFDKQGAVTDVIVRGSNVRVGLSAFGYPLPAPTGIVDIDLRRVGKDAVASLQLSSGEYLGTDFTADLALPVSERFSVNLDLGLFDDQYVNGAGGWFVSYGGVARWQPVDRVELTGFFGRYDFGDEEQGPTIYTAGAYLPPRIERRRFFGQDWGQWAGHAQNYGAMLKADLGAWQIAAGAFNSRFARDDYASAYFEGVDRQGLGRSFVIRGRDQRAASTSGEIRVSRTFAEGPRRHRLLASARGRSVATDYGGYAVADLGIGRVGVPAPVPEPALGYGPPTHDRVRHLSYALAYELRWPRVAELNLGVTRTDYRKRIDQPGLPRTDQHDRPWLWNAALALMPTDRLTLYAATTRGLEESGIAPSNAANRGEALPALRTRQYEFGARYALGTWRIVLAAFDIAKPYFEIDRSDGAYRQLGSVTHRGLEGSLSARPVPNLNLIVGAVLLRPRVSGQAVADGRLGAKPIGRTGMLIDAAVDYQLSSLPGFSLDARLVHEGRRVANAADTLAIPARTIVDLGARYRTRVGKVPTMFRVQVRNLGDVYGWQVSGGGGFTLAKGRRAVASVTADF</sequence>